<evidence type="ECO:0000256" key="1">
    <source>
        <dbReference type="ARBA" id="ARBA00004141"/>
    </source>
</evidence>
<dbReference type="EMBL" id="JABANN010000125">
    <property type="protein sequence ID" value="KAF4670188.1"/>
    <property type="molecule type" value="Genomic_DNA"/>
</dbReference>
<evidence type="ECO:0000256" key="3">
    <source>
        <dbReference type="ARBA" id="ARBA00022448"/>
    </source>
</evidence>
<gene>
    <name evidence="11" type="ORF">FOL46_000972</name>
    <name evidence="10" type="ORF">FOZ61_008213</name>
</gene>
<evidence type="ECO:0000256" key="8">
    <source>
        <dbReference type="ARBA" id="ARBA00023136"/>
    </source>
</evidence>
<dbReference type="EMBL" id="JABAHT010000053">
    <property type="protein sequence ID" value="KAF4667498.1"/>
    <property type="molecule type" value="Genomic_DNA"/>
</dbReference>
<dbReference type="Pfam" id="PF05493">
    <property type="entry name" value="ATP_synt_H"/>
    <property type="match status" value="1"/>
</dbReference>
<comment type="subcellular location">
    <subcellularLocation>
        <location evidence="1">Membrane</location>
        <topology evidence="1">Multi-pass membrane protein</topology>
    </subcellularLocation>
</comment>
<organism evidence="10 12">
    <name type="scientific">Perkinsus olseni</name>
    <name type="common">Perkinsus atlanticus</name>
    <dbReference type="NCBI Taxonomy" id="32597"/>
    <lineage>
        <taxon>Eukaryota</taxon>
        <taxon>Sar</taxon>
        <taxon>Alveolata</taxon>
        <taxon>Perkinsozoa</taxon>
        <taxon>Perkinsea</taxon>
        <taxon>Perkinsida</taxon>
        <taxon>Perkinsidae</taxon>
        <taxon>Perkinsus</taxon>
    </lineage>
</organism>
<comment type="similarity">
    <text evidence="2">Belongs to the V-ATPase e1/e2 subunit family.</text>
</comment>
<dbReference type="Proteomes" id="UP000570595">
    <property type="component" value="Unassembled WGS sequence"/>
</dbReference>
<evidence type="ECO:0000256" key="7">
    <source>
        <dbReference type="ARBA" id="ARBA00023065"/>
    </source>
</evidence>
<dbReference type="InterPro" id="IPR008389">
    <property type="entry name" value="ATPase_V0-cplx_e1/e2_su"/>
</dbReference>
<dbReference type="Proteomes" id="UP000572268">
    <property type="component" value="Unassembled WGS sequence"/>
</dbReference>
<dbReference type="AlphaFoldDB" id="A0A7J6M7F3"/>
<evidence type="ECO:0000313" key="11">
    <source>
        <dbReference type="EMBL" id="KAF4670188.1"/>
    </source>
</evidence>
<comment type="caution">
    <text evidence="10">The sequence shown here is derived from an EMBL/GenBank/DDBJ whole genome shotgun (WGS) entry which is preliminary data.</text>
</comment>
<feature type="transmembrane region" description="Helical" evidence="9">
    <location>
        <begin position="65"/>
        <end position="88"/>
    </location>
</feature>
<keyword evidence="8 9" id="KW-0472">Membrane</keyword>
<evidence type="ECO:0000256" key="2">
    <source>
        <dbReference type="ARBA" id="ARBA00008328"/>
    </source>
</evidence>
<reference evidence="12 13" key="1">
    <citation type="submission" date="2020-04" db="EMBL/GenBank/DDBJ databases">
        <title>Perkinsus olseni comparative genomics.</title>
        <authorList>
            <person name="Bogema D.R."/>
        </authorList>
    </citation>
    <scope>NUCLEOTIDE SEQUENCE [LARGE SCALE GENOMIC DNA]</scope>
    <source>
        <strain evidence="10">ATCC PRA-179</strain>
        <strain evidence="11">ATCC PRA-31</strain>
    </source>
</reference>
<evidence type="ECO:0000313" key="12">
    <source>
        <dbReference type="Proteomes" id="UP000570595"/>
    </source>
</evidence>
<proteinExistence type="inferred from homology"/>
<protein>
    <submittedName>
        <fullName evidence="10">Uncharacterized protein</fullName>
    </submittedName>
</protein>
<evidence type="ECO:0000313" key="13">
    <source>
        <dbReference type="Proteomes" id="UP000572268"/>
    </source>
</evidence>
<evidence type="ECO:0000256" key="9">
    <source>
        <dbReference type="SAM" id="Phobius"/>
    </source>
</evidence>
<feature type="transmembrane region" description="Helical" evidence="9">
    <location>
        <begin position="29"/>
        <end position="53"/>
    </location>
</feature>
<dbReference type="OrthoDB" id="418734at2759"/>
<evidence type="ECO:0000256" key="4">
    <source>
        <dbReference type="ARBA" id="ARBA00022692"/>
    </source>
</evidence>
<keyword evidence="6 9" id="KW-1133">Transmembrane helix</keyword>
<feature type="transmembrane region" description="Helical" evidence="9">
    <location>
        <begin position="100"/>
        <end position="121"/>
    </location>
</feature>
<accession>A0A7J6M7F3</accession>
<evidence type="ECO:0000256" key="6">
    <source>
        <dbReference type="ARBA" id="ARBA00022989"/>
    </source>
</evidence>
<evidence type="ECO:0000256" key="5">
    <source>
        <dbReference type="ARBA" id="ARBA00022781"/>
    </source>
</evidence>
<keyword evidence="5" id="KW-0375">Hydrogen ion transport</keyword>
<dbReference type="GO" id="GO:0046961">
    <property type="term" value="F:proton-transporting ATPase activity, rotational mechanism"/>
    <property type="evidence" value="ECO:0007669"/>
    <property type="project" value="InterPro"/>
</dbReference>
<keyword evidence="3" id="KW-0813">Transport</keyword>
<dbReference type="GO" id="GO:0033179">
    <property type="term" value="C:proton-transporting V-type ATPase, V0 domain"/>
    <property type="evidence" value="ECO:0007669"/>
    <property type="project" value="InterPro"/>
</dbReference>
<keyword evidence="7" id="KW-0406">Ion transport</keyword>
<keyword evidence="4 9" id="KW-0812">Transmembrane</keyword>
<name>A0A7J6M7F3_PEROL</name>
<sequence>MRSRREDQWNAPGYSPRAREMDKIRADIIPYRSFFAFTNFFGTVYITMSAIAAAPASLGFHAPGLITGTIIFAVLGVVFTFVAPILFAKETPKITKGESIRLSILLVWLTTICMWMFWAFVYMHQMVPLMNPIRKNPLLE</sequence>
<evidence type="ECO:0000313" key="10">
    <source>
        <dbReference type="EMBL" id="KAF4667498.1"/>
    </source>
</evidence>